<evidence type="ECO:0000313" key="11">
    <source>
        <dbReference type="Proteomes" id="UP000194204"/>
    </source>
</evidence>
<protein>
    <recommendedName>
        <fullName evidence="4">long-chain-fatty-acyl-CoA reductase</fullName>
        <ecNumber evidence="4">1.2.1.50</ecNumber>
    </recommendedName>
</protein>
<keyword evidence="11" id="KW-1185">Reference proteome</keyword>
<evidence type="ECO:0000313" key="10">
    <source>
        <dbReference type="EMBL" id="OTA20596.1"/>
    </source>
</evidence>
<name>A0A1Y2SNL2_9GAMM</name>
<proteinExistence type="inferred from homology"/>
<dbReference type="Gene3D" id="3.40.50.12780">
    <property type="entry name" value="N-terminal domain of ligase-like"/>
    <property type="match status" value="1"/>
</dbReference>
<evidence type="ECO:0000256" key="5">
    <source>
        <dbReference type="ARBA" id="ARBA00022857"/>
    </source>
</evidence>
<organism evidence="10 11">
    <name type="scientific">Xenorhabdus beddingii</name>
    <dbReference type="NCBI Taxonomy" id="40578"/>
    <lineage>
        <taxon>Bacteria</taxon>
        <taxon>Pseudomonadati</taxon>
        <taxon>Pseudomonadota</taxon>
        <taxon>Gammaproteobacteria</taxon>
        <taxon>Enterobacterales</taxon>
        <taxon>Morganellaceae</taxon>
        <taxon>Xenorhabdus</taxon>
    </lineage>
</organism>
<dbReference type="RefSeq" id="WP_086112180.1">
    <property type="nucleotide sequence ID" value="NZ_CAWNHF010000189.1"/>
</dbReference>
<keyword evidence="6" id="KW-0560">Oxidoreductase</keyword>
<keyword evidence="7" id="KW-0455">Luminescence</keyword>
<dbReference type="GO" id="GO:0050062">
    <property type="term" value="F:long-chain-fatty-acyl-CoA reductase activity"/>
    <property type="evidence" value="ECO:0007669"/>
    <property type="project" value="UniProtKB-EC"/>
</dbReference>
<dbReference type="AlphaFoldDB" id="A0A1Y2SNL2"/>
<dbReference type="InterPro" id="IPR042099">
    <property type="entry name" value="ANL_N_sf"/>
</dbReference>
<evidence type="ECO:0000256" key="6">
    <source>
        <dbReference type="ARBA" id="ARBA00023002"/>
    </source>
</evidence>
<comment type="catalytic activity">
    <reaction evidence="8">
        <text>a long-chain fatty aldehyde + NADP(+) + CoA = a long-chain fatty acyl-CoA + NADPH + H(+)</text>
        <dbReference type="Rhea" id="RHEA:15437"/>
        <dbReference type="ChEBI" id="CHEBI:15378"/>
        <dbReference type="ChEBI" id="CHEBI:17176"/>
        <dbReference type="ChEBI" id="CHEBI:57287"/>
        <dbReference type="ChEBI" id="CHEBI:57783"/>
        <dbReference type="ChEBI" id="CHEBI:58349"/>
        <dbReference type="ChEBI" id="CHEBI:83139"/>
        <dbReference type="EC" id="1.2.1.50"/>
    </reaction>
</comment>
<evidence type="ECO:0000256" key="3">
    <source>
        <dbReference type="ARBA" id="ARBA00010915"/>
    </source>
</evidence>
<dbReference type="EC" id="1.2.1.50" evidence="4"/>
<dbReference type="SUPFAM" id="SSF53720">
    <property type="entry name" value="ALDH-like"/>
    <property type="match status" value="1"/>
</dbReference>
<dbReference type="OrthoDB" id="580775at2"/>
<dbReference type="Pfam" id="PF05893">
    <property type="entry name" value="LuxC"/>
    <property type="match status" value="1"/>
</dbReference>
<feature type="domain" description="AMP-dependent synthetase/ligase" evidence="9">
    <location>
        <begin position="485"/>
        <end position="684"/>
    </location>
</feature>
<comment type="similarity">
    <text evidence="3">Belongs to the LuxC family.</text>
</comment>
<dbReference type="InterPro" id="IPR000873">
    <property type="entry name" value="AMP-dep_synth/lig_dom"/>
</dbReference>
<gene>
    <name evidence="10" type="ORF">Xbed_01400</name>
</gene>
<dbReference type="STRING" id="40578.Xbed_01400"/>
<dbReference type="InterPro" id="IPR016162">
    <property type="entry name" value="Ald_DH_N"/>
</dbReference>
<dbReference type="InterPro" id="IPR008670">
    <property type="entry name" value="CoA_reduct_LuxC"/>
</dbReference>
<reference evidence="10 11" key="1">
    <citation type="submission" date="2017-01" db="EMBL/GenBank/DDBJ databases">
        <title>Deconstructing symbiosis and pathogenesis requirements using a combined genomic-metabolomic approach.</title>
        <authorList>
            <person name="Tobias N.J."/>
            <person name="Wolff H."/>
            <person name="Djahanschiri B."/>
            <person name="Ebersberger I."/>
            <person name="Bode H.B."/>
        </authorList>
    </citation>
    <scope>NUCLEOTIDE SEQUENCE [LARGE SCALE GENOMIC DNA]</scope>
    <source>
        <strain evidence="10 11">DSM 4764</strain>
    </source>
</reference>
<dbReference type="Proteomes" id="UP000194204">
    <property type="component" value="Unassembled WGS sequence"/>
</dbReference>
<comment type="function">
    <text evidence="1">LuxC is the fatty acid reductase enzyme responsible for synthesis of the aldehyde substrate for the luminescent reaction catalyzed by luciferase.</text>
</comment>
<dbReference type="EMBL" id="MUBK01000008">
    <property type="protein sequence ID" value="OTA20596.1"/>
    <property type="molecule type" value="Genomic_DNA"/>
</dbReference>
<dbReference type="PANTHER" id="PTHR43845:SF1">
    <property type="entry name" value="BLR5969 PROTEIN"/>
    <property type="match status" value="1"/>
</dbReference>
<evidence type="ECO:0000256" key="2">
    <source>
        <dbReference type="ARBA" id="ARBA00004908"/>
    </source>
</evidence>
<dbReference type="InterPro" id="IPR016161">
    <property type="entry name" value="Ald_DH/histidinol_DH"/>
</dbReference>
<evidence type="ECO:0000256" key="7">
    <source>
        <dbReference type="ARBA" id="ARBA00023223"/>
    </source>
</evidence>
<comment type="caution">
    <text evidence="10">The sequence shown here is derived from an EMBL/GenBank/DDBJ whole genome shotgun (WGS) entry which is preliminary data.</text>
</comment>
<dbReference type="GO" id="GO:0008218">
    <property type="term" value="P:bioluminescence"/>
    <property type="evidence" value="ECO:0007669"/>
    <property type="project" value="UniProtKB-KW"/>
</dbReference>
<dbReference type="GO" id="GO:0003995">
    <property type="term" value="F:acyl-CoA dehydrogenase activity"/>
    <property type="evidence" value="ECO:0007669"/>
    <property type="project" value="InterPro"/>
</dbReference>
<dbReference type="Pfam" id="PF00501">
    <property type="entry name" value="AMP-binding"/>
    <property type="match status" value="1"/>
</dbReference>
<evidence type="ECO:0000259" key="9">
    <source>
        <dbReference type="Pfam" id="PF00501"/>
    </source>
</evidence>
<evidence type="ECO:0000256" key="4">
    <source>
        <dbReference type="ARBA" id="ARBA00013020"/>
    </source>
</evidence>
<dbReference type="Gene3D" id="3.40.605.10">
    <property type="entry name" value="Aldehyde Dehydrogenase, Chain A, domain 1"/>
    <property type="match status" value="1"/>
</dbReference>
<evidence type="ECO:0000256" key="1">
    <source>
        <dbReference type="ARBA" id="ARBA00003277"/>
    </source>
</evidence>
<dbReference type="PANTHER" id="PTHR43845">
    <property type="entry name" value="BLR5969 PROTEIN"/>
    <property type="match status" value="1"/>
</dbReference>
<evidence type="ECO:0000256" key="8">
    <source>
        <dbReference type="ARBA" id="ARBA00049412"/>
    </source>
</evidence>
<comment type="pathway">
    <text evidence="2">Lipid metabolism; fatty acid reduction for biolumincescence.</text>
</comment>
<accession>A0A1Y2SNL2</accession>
<sequence>MSSINTVSTNTASINTASINTMNKNNPVSPEPLAGQKIAELRRRLPELLARPHTSGQVLDCAQRFADYLSTQDDHPLFDAQARTALIAFCQRNALETKLERELGQNAFSLRRFDYNQNRYEAWKPLGLVVHITPSNAELLPFMAVIESLLVGNINWLRPSSSDKGFSSQLLAEFLAHDISGDLADRVAVLPLPVTQLAELLSQADAVSAWGSDASLASIRAQLPTGCRWIDWGHRISFAWLRPDAIDDTQLDALADDICRHDQQACSSPQCLLVDSDDPDVLRHIGQRMAVALQRRSGLHPALQPDIQEFAEMTTQAAFQQLDFAFTQVRGEVWQADGWRVIWRHEEELATSPLFRTLQVRPAPRQRLCSILQPWRHYLQSCALMTHQEDITGMSHVLFAAGISRITPAGQMHDGYSGEPHDGVYALSRLTKRVSVSLAPGLMAGCAHLDIPPSRPYGLENLPVMTKTDFHALVANEKARLFFRSGGSSGEPKLAAYSYHDYHRQMQAAADGVFASGIEPASDRVMNLLYGGKLYGGMMSFFTILDKLGVAQYPMGGPADNDFSEIADFIVQQRINTLVGMPSTLHRLFLNEETKLRQYGGIRKLFSGGEHLNMSQRTFLTSFGVTLIRSAIYGSVDAGPVGHGCAASEDGVFHLMADTQWLEILNVDNDQPVAEGETGRLIFTSRHREAQPIQRYDLGDLGCWVNQPCSCGLSSPRFRLMGRNGALLRIGSIFFNLADLSETLALPVQWLIEHDSDGIDNIQLWVDYSDPDTVRQRLLQDAKIAEVVNGNLLNLEVISVSATEFRRNAHSGKSPLFIDLRKY</sequence>
<dbReference type="UniPathway" id="UPA00569"/>
<keyword evidence="5" id="KW-0521">NADP</keyword>
<dbReference type="SUPFAM" id="SSF56801">
    <property type="entry name" value="Acetyl-CoA synthetase-like"/>
    <property type="match status" value="1"/>
</dbReference>